<sequence>METDKMSTASSVGAERRPLLQALVIERRILFGCTVFSGLCTFLWITAVCTSKWVHIDAGNVIDKMETDKMSTASSVGAERRPLLQALVIERRILFGCTVFSGLCTFLWITAVCTSKWVHIDAGNGIPLPGRGGYLMWSDSGVWAICRYVFHPNITTVNHTVITTPKPQDIGNMTGSYSTLCTNYLSQPVMENGRPADPAYDVNIANYVRTMISFGIISLFVMAMGCGFSTYTFRNPRYMFKRLAAGIHFISTSCTFVVVQVMMSSVDHMKKNLKYVYPERATHNYHISFFLAWFVVLINLAAAGSFLWYSRKRKGDKAATDELAMADEPTIIGR</sequence>
<feature type="transmembrane region" description="Helical" evidence="5">
    <location>
        <begin position="285"/>
        <end position="309"/>
    </location>
</feature>
<name>A0A6J2KS45_BOMMA</name>
<dbReference type="PANTHER" id="PTHR10671:SF82">
    <property type="entry name" value="GH19567P"/>
    <property type="match status" value="1"/>
</dbReference>
<keyword evidence="3 5" id="KW-1133">Transmembrane helix</keyword>
<dbReference type="KEGG" id="bman:114253209"/>
<dbReference type="InterPro" id="IPR004031">
    <property type="entry name" value="PMP22/EMP/MP20/Claudin"/>
</dbReference>
<dbReference type="GeneID" id="114253209"/>
<keyword evidence="2 5" id="KW-0812">Transmembrane</keyword>
<evidence type="ECO:0000313" key="6">
    <source>
        <dbReference type="Proteomes" id="UP000504629"/>
    </source>
</evidence>
<dbReference type="AlphaFoldDB" id="A0A6J2KS45"/>
<dbReference type="OrthoDB" id="5917530at2759"/>
<dbReference type="Proteomes" id="UP000504629">
    <property type="component" value="Unplaced"/>
</dbReference>
<dbReference type="RefSeq" id="XP_028043797.1">
    <property type="nucleotide sequence ID" value="XM_028187996.1"/>
</dbReference>
<evidence type="ECO:0000313" key="7">
    <source>
        <dbReference type="RefSeq" id="XP_028043797.1"/>
    </source>
</evidence>
<feature type="transmembrane region" description="Helical" evidence="5">
    <location>
        <begin position="243"/>
        <end position="265"/>
    </location>
</feature>
<dbReference type="PANTHER" id="PTHR10671">
    <property type="entry name" value="EPITHELIAL MEMBRANE PROTEIN-RELATED"/>
    <property type="match status" value="1"/>
</dbReference>
<keyword evidence="4 5" id="KW-0472">Membrane</keyword>
<dbReference type="Gene3D" id="1.20.140.150">
    <property type="match status" value="1"/>
</dbReference>
<evidence type="ECO:0000256" key="4">
    <source>
        <dbReference type="ARBA" id="ARBA00023136"/>
    </source>
</evidence>
<evidence type="ECO:0000256" key="1">
    <source>
        <dbReference type="ARBA" id="ARBA00004141"/>
    </source>
</evidence>
<dbReference type="Pfam" id="PF13903">
    <property type="entry name" value="Claudin_2"/>
    <property type="match status" value="1"/>
</dbReference>
<reference evidence="7" key="1">
    <citation type="submission" date="2025-08" db="UniProtKB">
        <authorList>
            <consortium name="RefSeq"/>
        </authorList>
    </citation>
    <scope>IDENTIFICATION</scope>
    <source>
        <tissue evidence="7">Silk gland</tissue>
    </source>
</reference>
<dbReference type="InterPro" id="IPR050579">
    <property type="entry name" value="PMP-22/EMP/MP20-like"/>
</dbReference>
<evidence type="ECO:0000256" key="3">
    <source>
        <dbReference type="ARBA" id="ARBA00022989"/>
    </source>
</evidence>
<accession>A0A6J2KS45</accession>
<protein>
    <submittedName>
        <fullName evidence="7">Uncharacterized protein LOC114253209 isoform X1</fullName>
    </submittedName>
</protein>
<evidence type="ECO:0000256" key="2">
    <source>
        <dbReference type="ARBA" id="ARBA00022692"/>
    </source>
</evidence>
<feature type="transmembrane region" description="Helical" evidence="5">
    <location>
        <begin position="211"/>
        <end position="231"/>
    </location>
</feature>
<proteinExistence type="predicted"/>
<comment type="subcellular location">
    <subcellularLocation>
        <location evidence="1">Membrane</location>
        <topology evidence="1">Multi-pass membrane protein</topology>
    </subcellularLocation>
</comment>
<gene>
    <name evidence="7" type="primary">LOC114253209</name>
</gene>
<evidence type="ECO:0000256" key="5">
    <source>
        <dbReference type="SAM" id="Phobius"/>
    </source>
</evidence>
<feature type="transmembrane region" description="Helical" evidence="5">
    <location>
        <begin position="93"/>
        <end position="111"/>
    </location>
</feature>
<organism evidence="6 7">
    <name type="scientific">Bombyx mandarina</name>
    <name type="common">Wild silk moth</name>
    <name type="synonym">Wild silkworm</name>
    <dbReference type="NCBI Taxonomy" id="7092"/>
    <lineage>
        <taxon>Eukaryota</taxon>
        <taxon>Metazoa</taxon>
        <taxon>Ecdysozoa</taxon>
        <taxon>Arthropoda</taxon>
        <taxon>Hexapoda</taxon>
        <taxon>Insecta</taxon>
        <taxon>Pterygota</taxon>
        <taxon>Neoptera</taxon>
        <taxon>Endopterygota</taxon>
        <taxon>Lepidoptera</taxon>
        <taxon>Glossata</taxon>
        <taxon>Ditrysia</taxon>
        <taxon>Bombycoidea</taxon>
        <taxon>Bombycidae</taxon>
        <taxon>Bombycinae</taxon>
        <taxon>Bombyx</taxon>
    </lineage>
</organism>
<keyword evidence="6" id="KW-1185">Reference proteome</keyword>
<dbReference type="GO" id="GO:0005886">
    <property type="term" value="C:plasma membrane"/>
    <property type="evidence" value="ECO:0007669"/>
    <property type="project" value="TreeGrafter"/>
</dbReference>